<dbReference type="InParanoid" id="A0A1S3FT02"/>
<evidence type="ECO:0000256" key="9">
    <source>
        <dbReference type="SAM" id="Phobius"/>
    </source>
</evidence>
<dbReference type="FunFam" id="3.40.390.10:FF:000002">
    <property type="entry name" value="Disintegrin and metalloproteinase domain-containing protein 22"/>
    <property type="match status" value="1"/>
</dbReference>
<dbReference type="CDD" id="cd04269">
    <property type="entry name" value="ZnMc_adamalysin_II_like"/>
    <property type="match status" value="1"/>
</dbReference>
<keyword evidence="3 9" id="KW-1133">Transmembrane helix</keyword>
<keyword evidence="8" id="KW-0479">Metal-binding</keyword>
<keyword evidence="14" id="KW-1185">Reference proteome</keyword>
<keyword evidence="2 9" id="KW-0812">Transmembrane</keyword>
<dbReference type="KEGG" id="dord:105991398"/>
<dbReference type="GO" id="GO:1990913">
    <property type="term" value="C:sperm head plasma membrane"/>
    <property type="evidence" value="ECO:0007669"/>
    <property type="project" value="TreeGrafter"/>
</dbReference>
<comment type="caution">
    <text evidence="7">Lacks conserved residue(s) required for the propagation of feature annotation.</text>
</comment>
<keyword evidence="4 9" id="KW-0472">Membrane</keyword>
<evidence type="ECO:0000259" key="13">
    <source>
        <dbReference type="PROSITE" id="PS50215"/>
    </source>
</evidence>
<evidence type="ECO:0000256" key="5">
    <source>
        <dbReference type="ARBA" id="ARBA00023157"/>
    </source>
</evidence>
<dbReference type="InterPro" id="IPR001590">
    <property type="entry name" value="Peptidase_M12B"/>
</dbReference>
<dbReference type="InterPro" id="IPR018358">
    <property type="entry name" value="Disintegrin_CS"/>
</dbReference>
<dbReference type="InterPro" id="IPR006586">
    <property type="entry name" value="ADAM_Cys-rich"/>
</dbReference>
<evidence type="ECO:0000256" key="7">
    <source>
        <dbReference type="PROSITE-ProRule" id="PRU00076"/>
    </source>
</evidence>
<dbReference type="FunCoup" id="A0A1S3FT02">
    <property type="interactions" value="8"/>
</dbReference>
<evidence type="ECO:0000256" key="10">
    <source>
        <dbReference type="SAM" id="SignalP"/>
    </source>
</evidence>
<dbReference type="PANTHER" id="PTHR11905:SF232">
    <property type="entry name" value="DISINTEGRIN AND METALLOPROTEINASE DOMAIN-CONTAINING PROTEIN 20"/>
    <property type="match status" value="1"/>
</dbReference>
<dbReference type="InterPro" id="IPR036436">
    <property type="entry name" value="Disintegrin_dom_sf"/>
</dbReference>
<feature type="active site" evidence="8">
    <location>
        <position position="340"/>
    </location>
</feature>
<dbReference type="GeneID" id="105991398"/>
<evidence type="ECO:0000313" key="14">
    <source>
        <dbReference type="Proteomes" id="UP000081671"/>
    </source>
</evidence>
<dbReference type="PROSITE" id="PS50214">
    <property type="entry name" value="DISINTEGRIN_2"/>
    <property type="match status" value="1"/>
</dbReference>
<feature type="binding site" evidence="8">
    <location>
        <position position="349"/>
    </location>
    <ligand>
        <name>Zn(2+)</name>
        <dbReference type="ChEBI" id="CHEBI:29105"/>
        <note>catalytic</note>
    </ligand>
</feature>
<dbReference type="Pfam" id="PF08516">
    <property type="entry name" value="ADAM_CR"/>
    <property type="match status" value="1"/>
</dbReference>
<dbReference type="RefSeq" id="XP_012879495.1">
    <property type="nucleotide sequence ID" value="XM_013024041.1"/>
</dbReference>
<dbReference type="FunFam" id="4.10.70.10:FF:000001">
    <property type="entry name" value="Disintegrin and metalloproteinase domain-containing protein 22"/>
    <property type="match status" value="1"/>
</dbReference>
<evidence type="ECO:0000313" key="15">
    <source>
        <dbReference type="RefSeq" id="XP_012879495.1"/>
    </source>
</evidence>
<dbReference type="Pfam" id="PF01562">
    <property type="entry name" value="Pep_M12B_propep"/>
    <property type="match status" value="1"/>
</dbReference>
<evidence type="ECO:0000256" key="6">
    <source>
        <dbReference type="PROSITE-ProRule" id="PRU00068"/>
    </source>
</evidence>
<feature type="transmembrane region" description="Helical" evidence="9">
    <location>
        <begin position="692"/>
        <end position="713"/>
    </location>
</feature>
<dbReference type="PROSITE" id="PS50026">
    <property type="entry name" value="EGF_3"/>
    <property type="match status" value="1"/>
</dbReference>
<dbReference type="GO" id="GO:0046872">
    <property type="term" value="F:metal ion binding"/>
    <property type="evidence" value="ECO:0007669"/>
    <property type="project" value="UniProtKB-KW"/>
</dbReference>
<evidence type="ECO:0000259" key="12">
    <source>
        <dbReference type="PROSITE" id="PS50214"/>
    </source>
</evidence>
<evidence type="ECO:0000256" key="1">
    <source>
        <dbReference type="ARBA" id="ARBA00004479"/>
    </source>
</evidence>
<feature type="binding site" evidence="8">
    <location>
        <position position="343"/>
    </location>
    <ligand>
        <name>Zn(2+)</name>
        <dbReference type="ChEBI" id="CHEBI:29105"/>
        <note>catalytic</note>
    </ligand>
</feature>
<evidence type="ECO:0000256" key="8">
    <source>
        <dbReference type="PROSITE-ProRule" id="PRU00276"/>
    </source>
</evidence>
<keyword evidence="8" id="KW-0862">Zinc</keyword>
<dbReference type="SMART" id="SM00050">
    <property type="entry name" value="DISIN"/>
    <property type="match status" value="1"/>
</dbReference>
<feature type="signal peptide" evidence="10">
    <location>
        <begin position="1"/>
        <end position="35"/>
    </location>
</feature>
<feature type="domain" description="Disintegrin" evidence="12">
    <location>
        <begin position="404"/>
        <end position="490"/>
    </location>
</feature>
<dbReference type="AlphaFoldDB" id="A0A1S3FT02"/>
<name>A0A1S3FT02_DIPOR</name>
<organism evidence="14 15">
    <name type="scientific">Dipodomys ordii</name>
    <name type="common">Ord's kangaroo rat</name>
    <dbReference type="NCBI Taxonomy" id="10020"/>
    <lineage>
        <taxon>Eukaryota</taxon>
        <taxon>Metazoa</taxon>
        <taxon>Chordata</taxon>
        <taxon>Craniata</taxon>
        <taxon>Vertebrata</taxon>
        <taxon>Euteleostomi</taxon>
        <taxon>Mammalia</taxon>
        <taxon>Eutheria</taxon>
        <taxon>Euarchontoglires</taxon>
        <taxon>Glires</taxon>
        <taxon>Rodentia</taxon>
        <taxon>Castorimorpha</taxon>
        <taxon>Heteromyidae</taxon>
        <taxon>Dipodomyinae</taxon>
        <taxon>Dipodomys</taxon>
    </lineage>
</organism>
<evidence type="ECO:0000256" key="4">
    <source>
        <dbReference type="ARBA" id="ARBA00023136"/>
    </source>
</evidence>
<reference evidence="15" key="1">
    <citation type="submission" date="2025-08" db="UniProtKB">
        <authorList>
            <consortium name="RefSeq"/>
        </authorList>
    </citation>
    <scope>IDENTIFICATION</scope>
    <source>
        <tissue evidence="15">Kidney</tissue>
    </source>
</reference>
<dbReference type="PROSITE" id="PS50215">
    <property type="entry name" value="ADAM_MEPRO"/>
    <property type="match status" value="1"/>
</dbReference>
<dbReference type="Pfam" id="PF00200">
    <property type="entry name" value="Disintegrin"/>
    <property type="match status" value="1"/>
</dbReference>
<feature type="disulfide bond" evidence="8">
    <location>
        <begin position="357"/>
        <end position="362"/>
    </location>
</feature>
<keyword evidence="5 7" id="KW-1015">Disulfide bond</keyword>
<dbReference type="PROSITE" id="PS00427">
    <property type="entry name" value="DISINTEGRIN_1"/>
    <property type="match status" value="1"/>
</dbReference>
<dbReference type="InterPro" id="IPR000742">
    <property type="entry name" value="EGF"/>
</dbReference>
<dbReference type="GO" id="GO:0004222">
    <property type="term" value="F:metalloendopeptidase activity"/>
    <property type="evidence" value="ECO:0007669"/>
    <property type="project" value="InterPro"/>
</dbReference>
<dbReference type="SUPFAM" id="SSF55486">
    <property type="entry name" value="Metalloproteases ('zincins'), catalytic domain"/>
    <property type="match status" value="1"/>
</dbReference>
<sequence length="717" mass="81462">MMAQSEGLMHMSSTFLKLWLWLLLFYSGWPTVGYAQHSNPPEVVIPLKLTGDGRSGRHPLWISYSLHFGGQRYIVHMKIKKFFISRQFSVFSYTDQGAVLKDEPFVPNNCYYHGYVQGDPDSLVVLNTCLGGFRGTLKINNMRYEIKPKNHSATFEHLVYKMESKETHFPIMRCALTEEIAQLKFQDSDKPIERQSDYKGWWTHRNFLELVLVVDKQRFIYHGSNASNVIQEVFSIMNEVNSLLLSLDVDAILLGLEIWNEKNFVSEKTIADALSGFCLWKTKSLDPRIQNDLGHLFTQQDFGLTLGLAYVGSVCNENYNCGVDHVGEDLHSNGHTVAHEIGHNLGMLHDDQNECVCGMKECIMAPTENESTQFSNCSYSALIKTTKKTNCMRMPPSPLHVYKYELCGNQVIDAGEQCDCGSLKECANDLCCLANCTLKYGAECASGLCCKDCHLLPSGTVCRAKENECDLPEWCNGTSQHCPEDVYLLNGSPCFSTSFCYKKSCNNRDEQCQKIFGEKARNAQSKCYREMNTRGDRFGNCGLTSYKYIKCPISDVLCGRVQCENISEFPSLEEHSNIHWTHFNEVTCWGTDYHWGMTKVDTGYVKDGTECGIRHVCLSKRCVLRPFWSSGCSPRKCNMRGTCNNKHHCHCNNGWDPPNCLIKGFGGSIDSGPPPKVPITFVEDERVNKKNYLIPILMLCFFVLFFCLFMVYLKKFL</sequence>
<keyword evidence="7" id="KW-0245">EGF-like domain</keyword>
<evidence type="ECO:0000256" key="2">
    <source>
        <dbReference type="ARBA" id="ARBA00022692"/>
    </source>
</evidence>
<protein>
    <submittedName>
        <fullName evidence="15">Disintegrin and metalloproteinase domain-containing protein 25-like</fullName>
    </submittedName>
</protein>
<dbReference type="Pfam" id="PF01421">
    <property type="entry name" value="Reprolysin"/>
    <property type="match status" value="1"/>
</dbReference>
<dbReference type="Gene3D" id="3.40.390.10">
    <property type="entry name" value="Collagenase (Catalytic Domain)"/>
    <property type="match status" value="1"/>
</dbReference>
<feature type="binding site" evidence="8">
    <location>
        <position position="339"/>
    </location>
    <ligand>
        <name>Zn(2+)</name>
        <dbReference type="ChEBI" id="CHEBI:29105"/>
        <note>catalytic</note>
    </ligand>
</feature>
<dbReference type="OrthoDB" id="5951731at2759"/>
<evidence type="ECO:0000259" key="11">
    <source>
        <dbReference type="PROSITE" id="PS50026"/>
    </source>
</evidence>
<dbReference type="PROSITE" id="PS01186">
    <property type="entry name" value="EGF_2"/>
    <property type="match status" value="1"/>
</dbReference>
<feature type="domain" description="Peptidase M12B" evidence="13">
    <location>
        <begin position="206"/>
        <end position="398"/>
    </location>
</feature>
<evidence type="ECO:0000256" key="3">
    <source>
        <dbReference type="ARBA" id="ARBA00022989"/>
    </source>
</evidence>
<dbReference type="InterPro" id="IPR034027">
    <property type="entry name" value="Reprolysin_adamalysin"/>
</dbReference>
<feature type="disulfide bond" evidence="7">
    <location>
        <begin position="651"/>
        <end position="660"/>
    </location>
</feature>
<gene>
    <name evidence="15" type="primary">LOC105991398</name>
</gene>
<comment type="subcellular location">
    <subcellularLocation>
        <location evidence="1">Membrane</location>
        <topology evidence="1">Single-pass type I membrane protein</topology>
    </subcellularLocation>
</comment>
<dbReference type="GO" id="GO:0009897">
    <property type="term" value="C:external side of plasma membrane"/>
    <property type="evidence" value="ECO:0007669"/>
    <property type="project" value="TreeGrafter"/>
</dbReference>
<feature type="domain" description="EGF-like" evidence="11">
    <location>
        <begin position="628"/>
        <end position="661"/>
    </location>
</feature>
<dbReference type="InterPro" id="IPR001762">
    <property type="entry name" value="Disintegrin_dom"/>
</dbReference>
<feature type="chain" id="PRO_5010306362" evidence="10">
    <location>
        <begin position="36"/>
        <end position="717"/>
    </location>
</feature>
<dbReference type="Gene3D" id="4.10.70.10">
    <property type="entry name" value="Disintegrin domain"/>
    <property type="match status" value="1"/>
</dbReference>
<keyword evidence="10" id="KW-0732">Signal</keyword>
<proteinExistence type="predicted"/>
<dbReference type="SUPFAM" id="SSF57552">
    <property type="entry name" value="Blood coagulation inhibitor (disintegrin)"/>
    <property type="match status" value="1"/>
</dbReference>
<accession>A0A1S3FT02</accession>
<dbReference type="InterPro" id="IPR024079">
    <property type="entry name" value="MetalloPept_cat_dom_sf"/>
</dbReference>
<dbReference type="InterPro" id="IPR002870">
    <property type="entry name" value="Peptidase_M12B_N"/>
</dbReference>
<dbReference type="PRINTS" id="PR00289">
    <property type="entry name" value="DISINTEGRIN"/>
</dbReference>
<feature type="disulfide bond" evidence="6">
    <location>
        <begin position="462"/>
        <end position="482"/>
    </location>
</feature>
<dbReference type="PANTHER" id="PTHR11905">
    <property type="entry name" value="ADAM A DISINTEGRIN AND METALLOPROTEASE DOMAIN"/>
    <property type="match status" value="1"/>
</dbReference>
<dbReference type="GO" id="GO:0006508">
    <property type="term" value="P:proteolysis"/>
    <property type="evidence" value="ECO:0007669"/>
    <property type="project" value="InterPro"/>
</dbReference>
<dbReference type="GO" id="GO:0008584">
    <property type="term" value="P:male gonad development"/>
    <property type="evidence" value="ECO:0007669"/>
    <property type="project" value="TreeGrafter"/>
</dbReference>
<dbReference type="Proteomes" id="UP000081671">
    <property type="component" value="Unplaced"/>
</dbReference>
<dbReference type="SMART" id="SM00608">
    <property type="entry name" value="ACR"/>
    <property type="match status" value="1"/>
</dbReference>